<dbReference type="PROSITE" id="PS51257">
    <property type="entry name" value="PROKAR_LIPOPROTEIN"/>
    <property type="match status" value="1"/>
</dbReference>
<dbReference type="InterPro" id="IPR011990">
    <property type="entry name" value="TPR-like_helical_dom_sf"/>
</dbReference>
<keyword evidence="2" id="KW-1185">Reference proteome</keyword>
<protein>
    <submittedName>
        <fullName evidence="1">SusD/RagB family nutrient-binding outer membrane lipoprotein</fullName>
    </submittedName>
</protein>
<proteinExistence type="predicted"/>
<name>A0ABP8FSW4_9BACT</name>
<organism evidence="1 2">
    <name type="scientific">Compostibacter hankyongensis</name>
    <dbReference type="NCBI Taxonomy" id="1007089"/>
    <lineage>
        <taxon>Bacteria</taxon>
        <taxon>Pseudomonadati</taxon>
        <taxon>Bacteroidota</taxon>
        <taxon>Chitinophagia</taxon>
        <taxon>Chitinophagales</taxon>
        <taxon>Chitinophagaceae</taxon>
        <taxon>Compostibacter</taxon>
    </lineage>
</organism>
<sequence length="469" mass="51410">MKTSIIKFLLVSGILIVGSGCSDFLDVNDNPNAAKDVKEGLLVTSTETITAYNVTGGFPARVSSYWTQQVSFNTPGPDIDSYQMLASTVENTWTFDLYAGILKNLKVLEEKTTDNGNNYYCAIAKIMLAYNMGVVTDLWNDVPYSDAFQGSENSQPKYDSQEKVYEEIGQLLNDGIELAGKSYEGEKPGSDDLIYGGDMDEWTKFAYMLKARYALRLINAPGKDKAAQCNAALAALKNGFSGSGDNAAVPFSTSAGGEAPWYQFIQKWSGAYMASTFINMLKASNDPRISVIAEKAKEGNAYIGHVIGSEHLTDDEVSAVGDLFAKADAPVYLATYAEALFIKAEATYWTKGFAAAQPILTAAVKETAAEWGMDPESLAMTTYITAHCTLTSGNAYQVIMTQKYISNFLSLEAFNDWRRSGFPKLSPVENAYINTIPRRWVYSSQEVSSNPQPEQSGVKLTGRVWWDTK</sequence>
<evidence type="ECO:0000313" key="1">
    <source>
        <dbReference type="EMBL" id="GAA4310308.1"/>
    </source>
</evidence>
<dbReference type="EMBL" id="BAABFN010000004">
    <property type="protein sequence ID" value="GAA4310308.1"/>
    <property type="molecule type" value="Genomic_DNA"/>
</dbReference>
<dbReference type="RefSeq" id="WP_344978523.1">
    <property type="nucleotide sequence ID" value="NZ_BAABFN010000004.1"/>
</dbReference>
<dbReference type="Proteomes" id="UP001501207">
    <property type="component" value="Unassembled WGS sequence"/>
</dbReference>
<dbReference type="Pfam" id="PF12771">
    <property type="entry name" value="SusD-like_2"/>
    <property type="match status" value="1"/>
</dbReference>
<accession>A0ABP8FSW4</accession>
<keyword evidence="1" id="KW-0449">Lipoprotein</keyword>
<dbReference type="InterPro" id="IPR041662">
    <property type="entry name" value="SusD-like_2"/>
</dbReference>
<comment type="caution">
    <text evidence="1">The sequence shown here is derived from an EMBL/GenBank/DDBJ whole genome shotgun (WGS) entry which is preliminary data.</text>
</comment>
<evidence type="ECO:0000313" key="2">
    <source>
        <dbReference type="Proteomes" id="UP001501207"/>
    </source>
</evidence>
<dbReference type="SUPFAM" id="SSF48452">
    <property type="entry name" value="TPR-like"/>
    <property type="match status" value="1"/>
</dbReference>
<reference evidence="2" key="1">
    <citation type="journal article" date="2019" name="Int. J. Syst. Evol. Microbiol.">
        <title>The Global Catalogue of Microorganisms (GCM) 10K type strain sequencing project: providing services to taxonomists for standard genome sequencing and annotation.</title>
        <authorList>
            <consortium name="The Broad Institute Genomics Platform"/>
            <consortium name="The Broad Institute Genome Sequencing Center for Infectious Disease"/>
            <person name="Wu L."/>
            <person name="Ma J."/>
        </authorList>
    </citation>
    <scope>NUCLEOTIDE SEQUENCE [LARGE SCALE GENOMIC DNA]</scope>
    <source>
        <strain evidence="2">JCM 17664</strain>
    </source>
</reference>
<gene>
    <name evidence="1" type="ORF">GCM10023143_18700</name>
</gene>
<dbReference type="Gene3D" id="1.25.40.390">
    <property type="match status" value="1"/>
</dbReference>